<organism evidence="1 2">
    <name type="scientific">Vaccinium darrowii</name>
    <dbReference type="NCBI Taxonomy" id="229202"/>
    <lineage>
        <taxon>Eukaryota</taxon>
        <taxon>Viridiplantae</taxon>
        <taxon>Streptophyta</taxon>
        <taxon>Embryophyta</taxon>
        <taxon>Tracheophyta</taxon>
        <taxon>Spermatophyta</taxon>
        <taxon>Magnoliopsida</taxon>
        <taxon>eudicotyledons</taxon>
        <taxon>Gunneridae</taxon>
        <taxon>Pentapetalae</taxon>
        <taxon>asterids</taxon>
        <taxon>Ericales</taxon>
        <taxon>Ericaceae</taxon>
        <taxon>Vaccinioideae</taxon>
        <taxon>Vaccinieae</taxon>
        <taxon>Vaccinium</taxon>
    </lineage>
</organism>
<keyword evidence="2" id="KW-1185">Reference proteome</keyword>
<accession>A0ACB7XYE3</accession>
<comment type="caution">
    <text evidence="1">The sequence shown here is derived from an EMBL/GenBank/DDBJ whole genome shotgun (WGS) entry which is preliminary data.</text>
</comment>
<evidence type="ECO:0000313" key="1">
    <source>
        <dbReference type="EMBL" id="KAH7845735.1"/>
    </source>
</evidence>
<gene>
    <name evidence="1" type="ORF">Vadar_005431</name>
</gene>
<protein>
    <submittedName>
        <fullName evidence="1">Uncharacterized protein</fullName>
    </submittedName>
</protein>
<name>A0ACB7XYE3_9ERIC</name>
<reference evidence="1 2" key="1">
    <citation type="journal article" date="2021" name="Hortic Res">
        <title>High-quality reference genome and annotation aids understanding of berry development for evergreen blueberry (Vaccinium darrowii).</title>
        <authorList>
            <person name="Yu J."/>
            <person name="Hulse-Kemp A.M."/>
            <person name="Babiker E."/>
            <person name="Staton M."/>
        </authorList>
    </citation>
    <scope>NUCLEOTIDE SEQUENCE [LARGE SCALE GENOMIC DNA]</scope>
    <source>
        <strain evidence="2">cv. NJ 8807/NJ 8810</strain>
        <tissue evidence="1">Young leaf</tissue>
    </source>
</reference>
<evidence type="ECO:0000313" key="2">
    <source>
        <dbReference type="Proteomes" id="UP000828048"/>
    </source>
</evidence>
<dbReference type="EMBL" id="CM037155">
    <property type="protein sequence ID" value="KAH7845735.1"/>
    <property type="molecule type" value="Genomic_DNA"/>
</dbReference>
<proteinExistence type="predicted"/>
<dbReference type="Proteomes" id="UP000828048">
    <property type="component" value="Chromosome 5"/>
</dbReference>
<sequence length="157" mass="17542">MSGVVVGCWGYYARGLGIETWWKQAEGKLVRVKVVLVLHLKSRESRSRFIMSDSPVCSSTPADGSVPSEPVSQPAPINVDDHPSENIVGSEQATETNSGEAKLRSPFWGHYNRVKINGEWKACCKYCPAKISGKTENGTSHLQQHYNRKHKKKDNMR</sequence>